<dbReference type="RefSeq" id="WP_012858443.1">
    <property type="nucleotide sequence ID" value="NC_013515.1"/>
</dbReference>
<dbReference type="InterPro" id="IPR001640">
    <property type="entry name" value="Lgt"/>
</dbReference>
<keyword evidence="2 7" id="KW-1003">Cell membrane</keyword>
<dbReference type="STRING" id="519441.Smon_0404"/>
<feature type="transmembrane region" description="Helical" evidence="7">
    <location>
        <begin position="263"/>
        <end position="282"/>
    </location>
</feature>
<dbReference type="GeneID" id="29673505"/>
<keyword evidence="7" id="KW-0997">Cell inner membrane</keyword>
<feature type="transmembrane region" description="Helical" evidence="7">
    <location>
        <begin position="232"/>
        <end position="251"/>
    </location>
</feature>
<name>D1AX60_STRM9</name>
<feature type="transmembrane region" description="Helical" evidence="7">
    <location>
        <begin position="204"/>
        <end position="223"/>
    </location>
</feature>
<keyword evidence="5 7" id="KW-1133">Transmembrane helix</keyword>
<comment type="similarity">
    <text evidence="1 7">Belongs to the Lgt family.</text>
</comment>
<evidence type="ECO:0000256" key="2">
    <source>
        <dbReference type="ARBA" id="ARBA00022475"/>
    </source>
</evidence>
<feature type="transmembrane region" description="Helical" evidence="7">
    <location>
        <begin position="89"/>
        <end position="106"/>
    </location>
</feature>
<keyword evidence="4 7" id="KW-0812">Transmembrane</keyword>
<dbReference type="EC" id="2.5.1.145" evidence="7"/>
<organism evidence="8 9">
    <name type="scientific">Streptobacillus moniliformis (strain ATCC 14647 / DSM 12112 / NCTC 10651 / 9901)</name>
    <dbReference type="NCBI Taxonomy" id="519441"/>
    <lineage>
        <taxon>Bacteria</taxon>
        <taxon>Fusobacteriati</taxon>
        <taxon>Fusobacteriota</taxon>
        <taxon>Fusobacteriia</taxon>
        <taxon>Fusobacteriales</taxon>
        <taxon>Leptotrichiaceae</taxon>
        <taxon>Streptobacillus</taxon>
    </lineage>
</organism>
<dbReference type="HAMAP" id="MF_01147">
    <property type="entry name" value="Lgt"/>
    <property type="match status" value="1"/>
</dbReference>
<feature type="transmembrane region" description="Helical" evidence="7">
    <location>
        <begin position="50"/>
        <end position="69"/>
    </location>
</feature>
<feature type="transmembrane region" description="Helical" evidence="7">
    <location>
        <begin position="113"/>
        <end position="131"/>
    </location>
</feature>
<dbReference type="Proteomes" id="UP000002072">
    <property type="component" value="Chromosome"/>
</dbReference>
<dbReference type="KEGG" id="smf:Smon_0404"/>
<evidence type="ECO:0000256" key="7">
    <source>
        <dbReference type="HAMAP-Rule" id="MF_01147"/>
    </source>
</evidence>
<feature type="binding site" evidence="7">
    <location>
        <position position="132"/>
    </location>
    <ligand>
        <name>a 1,2-diacyl-sn-glycero-3-phospho-(1'-sn-glycerol)</name>
        <dbReference type="ChEBI" id="CHEBI:64716"/>
    </ligand>
</feature>
<comment type="catalytic activity">
    <reaction evidence="7">
        <text>L-cysteinyl-[prolipoprotein] + a 1,2-diacyl-sn-glycero-3-phospho-(1'-sn-glycerol) = an S-1,2-diacyl-sn-glyceryl-L-cysteinyl-[prolipoprotein] + sn-glycerol 1-phosphate + H(+)</text>
        <dbReference type="Rhea" id="RHEA:56712"/>
        <dbReference type="Rhea" id="RHEA-COMP:14679"/>
        <dbReference type="Rhea" id="RHEA-COMP:14680"/>
        <dbReference type="ChEBI" id="CHEBI:15378"/>
        <dbReference type="ChEBI" id="CHEBI:29950"/>
        <dbReference type="ChEBI" id="CHEBI:57685"/>
        <dbReference type="ChEBI" id="CHEBI:64716"/>
        <dbReference type="ChEBI" id="CHEBI:140658"/>
        <dbReference type="EC" id="2.5.1.145"/>
    </reaction>
</comment>
<dbReference type="UniPathway" id="UPA00664"/>
<evidence type="ECO:0000256" key="6">
    <source>
        <dbReference type="ARBA" id="ARBA00023136"/>
    </source>
</evidence>
<dbReference type="AlphaFoldDB" id="D1AX60"/>
<feature type="transmembrane region" description="Helical" evidence="7">
    <location>
        <begin position="13"/>
        <end position="30"/>
    </location>
</feature>
<dbReference type="GO" id="GO:0008961">
    <property type="term" value="F:phosphatidylglycerol-prolipoprotein diacylglyceryl transferase activity"/>
    <property type="evidence" value="ECO:0007669"/>
    <property type="project" value="UniProtKB-UniRule"/>
</dbReference>
<evidence type="ECO:0000313" key="8">
    <source>
        <dbReference type="EMBL" id="ACZ00886.1"/>
    </source>
</evidence>
<dbReference type="OrthoDB" id="871140at2"/>
<dbReference type="Pfam" id="PF01790">
    <property type="entry name" value="LGT"/>
    <property type="match status" value="1"/>
</dbReference>
<keyword evidence="3 7" id="KW-0808">Transferase</keyword>
<sequence length="291" mass="33172">MRPYLFKIGSFEIRIYSLMYIISLFLGIFVAKKDEIAKKRGIKENIIEDYAYFVIIAGLIGARIYYVLLKWGYYSQNLLEVFKVWNGGLAIHGGIIGGLIGTIIFAKMKNVDSLVLMDMAVGPLILGQGLGRIGNLANGEIHGFPTITPFSVILKGNFSIWWQEFQAMPLMKQLEFKELVPWGLKFPLDTPAGQEFPNMSLHPAMIYEMILNFIAFYIIWFILRKKEYSKGILTMIYIITYGIIRIIVSTFRAEDLLISGIRAPYIVSLIMILAGIVGIYYFKNKNNKYLG</sequence>
<evidence type="ECO:0000256" key="3">
    <source>
        <dbReference type="ARBA" id="ARBA00022679"/>
    </source>
</evidence>
<dbReference type="PANTHER" id="PTHR30589:SF0">
    <property type="entry name" value="PHOSPHATIDYLGLYCEROL--PROLIPOPROTEIN DIACYLGLYCERYL TRANSFERASE"/>
    <property type="match status" value="1"/>
</dbReference>
<proteinExistence type="inferred from homology"/>
<dbReference type="GO" id="GO:0042158">
    <property type="term" value="P:lipoprotein biosynthetic process"/>
    <property type="evidence" value="ECO:0007669"/>
    <property type="project" value="UniProtKB-UniRule"/>
</dbReference>
<dbReference type="eggNOG" id="COG0682">
    <property type="taxonomic scope" value="Bacteria"/>
</dbReference>
<gene>
    <name evidence="7" type="primary">lgt</name>
    <name evidence="8" type="ordered locus">Smon_0404</name>
</gene>
<dbReference type="PANTHER" id="PTHR30589">
    <property type="entry name" value="PROLIPOPROTEIN DIACYLGLYCERYL TRANSFERASE"/>
    <property type="match status" value="1"/>
</dbReference>
<keyword evidence="6 7" id="KW-0472">Membrane</keyword>
<comment type="function">
    <text evidence="7">Catalyzes the transfer of the diacylglyceryl group from phosphatidylglycerol to the sulfhydryl group of the N-terminal cysteine of a prolipoprotein, the first step in the formation of mature lipoproteins.</text>
</comment>
<dbReference type="EMBL" id="CP001779">
    <property type="protein sequence ID" value="ACZ00886.1"/>
    <property type="molecule type" value="Genomic_DNA"/>
</dbReference>
<evidence type="ECO:0000313" key="9">
    <source>
        <dbReference type="Proteomes" id="UP000002072"/>
    </source>
</evidence>
<evidence type="ECO:0000256" key="1">
    <source>
        <dbReference type="ARBA" id="ARBA00007150"/>
    </source>
</evidence>
<protein>
    <recommendedName>
        <fullName evidence="7">Phosphatidylglycerol--prolipoprotein diacylglyceryl transferase</fullName>
        <ecNumber evidence="7">2.5.1.145</ecNumber>
    </recommendedName>
</protein>
<dbReference type="NCBIfam" id="TIGR00544">
    <property type="entry name" value="lgt"/>
    <property type="match status" value="1"/>
</dbReference>
<comment type="subcellular location">
    <subcellularLocation>
        <location evidence="7">Cell inner membrane</location>
        <topology evidence="7">Multi-pass membrane protein</topology>
    </subcellularLocation>
</comment>
<dbReference type="GO" id="GO:0005886">
    <property type="term" value="C:plasma membrane"/>
    <property type="evidence" value="ECO:0007669"/>
    <property type="project" value="UniProtKB-SubCell"/>
</dbReference>
<dbReference type="HOGENOM" id="CLU_013386_1_2_0"/>
<reference evidence="8 9" key="1">
    <citation type="journal article" date="2009" name="Stand. Genomic Sci.">
        <title>Complete genome sequence of Streptobacillus moniliformis type strain (9901T).</title>
        <authorList>
            <person name="Nolan M."/>
            <person name="Gronow S."/>
            <person name="Lapidus A."/>
            <person name="Ivanova N."/>
            <person name="Copeland A."/>
            <person name="Lucas S."/>
            <person name="Del Rio T.G."/>
            <person name="Chen F."/>
            <person name="Tice H."/>
            <person name="Pitluck S."/>
            <person name="Cheng J.F."/>
            <person name="Sims D."/>
            <person name="Meincke L."/>
            <person name="Bruce D."/>
            <person name="Goodwin L."/>
            <person name="Brettin T."/>
            <person name="Han C."/>
            <person name="Detter J.C."/>
            <person name="Ovchinikova G."/>
            <person name="Pati A."/>
            <person name="Mavromatis K."/>
            <person name="Mikhailova N."/>
            <person name="Chen A."/>
            <person name="Palaniappan K."/>
            <person name="Land M."/>
            <person name="Hauser L."/>
            <person name="Chang Y.J."/>
            <person name="Jeffries C.D."/>
            <person name="Rohde M."/>
            <person name="Sproer C."/>
            <person name="Goker M."/>
            <person name="Bristow J."/>
            <person name="Eisen J.A."/>
            <person name="Markowitz V."/>
            <person name="Hugenholtz P."/>
            <person name="Kyrpides N.C."/>
            <person name="Klenk H.P."/>
            <person name="Chain P."/>
        </authorList>
    </citation>
    <scope>NUCLEOTIDE SEQUENCE [LARGE SCALE GENOMIC DNA]</scope>
    <source>
        <strain evidence="9">ATCC 14647 / DSM 12112 / NCTC 10651 / 9901</strain>
    </source>
</reference>
<comment type="pathway">
    <text evidence="7">Protein modification; lipoprotein biosynthesis (diacylglyceryl transfer).</text>
</comment>
<evidence type="ECO:0000256" key="4">
    <source>
        <dbReference type="ARBA" id="ARBA00022692"/>
    </source>
</evidence>
<evidence type="ECO:0000256" key="5">
    <source>
        <dbReference type="ARBA" id="ARBA00022989"/>
    </source>
</evidence>
<accession>D1AX60</accession>
<keyword evidence="9" id="KW-1185">Reference proteome</keyword>